<dbReference type="EMBL" id="BAAAEI010000006">
    <property type="protein sequence ID" value="GAA0351167.1"/>
    <property type="molecule type" value="Genomic_DNA"/>
</dbReference>
<keyword evidence="1" id="KW-0732">Signal</keyword>
<evidence type="ECO:0000256" key="1">
    <source>
        <dbReference type="SAM" id="SignalP"/>
    </source>
</evidence>
<evidence type="ECO:0000313" key="3">
    <source>
        <dbReference type="Proteomes" id="UP001501757"/>
    </source>
</evidence>
<organism evidence="2 3">
    <name type="scientific">Bowmanella denitrificans</name>
    <dbReference type="NCBI Taxonomy" id="366582"/>
    <lineage>
        <taxon>Bacteria</taxon>
        <taxon>Pseudomonadati</taxon>
        <taxon>Pseudomonadota</taxon>
        <taxon>Gammaproteobacteria</taxon>
        <taxon>Alteromonadales</taxon>
        <taxon>Alteromonadaceae</taxon>
        <taxon>Bowmanella</taxon>
    </lineage>
</organism>
<name>A0ABP3GTB6_9ALTE</name>
<sequence>MIDNRQFTLSGTQCKMRGVMVLVLALFSTQGMAQCPAMQASYEVQVDGDLVGSMSIERQQQDQALLLVSRTYLQVPSWGGDYDVRSVTAEEHQASLVKADTRTIEDGKTIWKRVSRETDEYWLSASRVATASEAEEQALIDATSGVLTGMVPGLGDALTILSLFSEPARPSSSGMRISEGDIDSSLLYLPCYWLTVKQQLPDELRLLDSEEIYLRHMQLQQSNEQNMEVQGQQLSTRYYRYQNKQGEDLEIWLGETPQGPAIVQLKGEEDDTPYLIKLKEWGTSAPAL</sequence>
<dbReference type="Proteomes" id="UP001501757">
    <property type="component" value="Unassembled WGS sequence"/>
</dbReference>
<feature type="chain" id="PRO_5045830683" evidence="1">
    <location>
        <begin position="34"/>
        <end position="288"/>
    </location>
</feature>
<proteinExistence type="predicted"/>
<keyword evidence="3" id="KW-1185">Reference proteome</keyword>
<comment type="caution">
    <text evidence="2">The sequence shown here is derived from an EMBL/GenBank/DDBJ whole genome shotgun (WGS) entry which is preliminary data.</text>
</comment>
<reference evidence="3" key="1">
    <citation type="journal article" date="2019" name="Int. J. Syst. Evol. Microbiol.">
        <title>The Global Catalogue of Microorganisms (GCM) 10K type strain sequencing project: providing services to taxonomists for standard genome sequencing and annotation.</title>
        <authorList>
            <consortium name="The Broad Institute Genomics Platform"/>
            <consortium name="The Broad Institute Genome Sequencing Center for Infectious Disease"/>
            <person name="Wu L."/>
            <person name="Ma J."/>
        </authorList>
    </citation>
    <scope>NUCLEOTIDE SEQUENCE [LARGE SCALE GENOMIC DNA]</scope>
    <source>
        <strain evidence="3">JCM 13378</strain>
    </source>
</reference>
<gene>
    <name evidence="2" type="ORF">GCM10009092_14430</name>
</gene>
<dbReference type="RefSeq" id="WP_343843528.1">
    <property type="nucleotide sequence ID" value="NZ_BAAAEI010000006.1"/>
</dbReference>
<feature type="signal peptide" evidence="1">
    <location>
        <begin position="1"/>
        <end position="33"/>
    </location>
</feature>
<accession>A0ABP3GTB6</accession>
<evidence type="ECO:0000313" key="2">
    <source>
        <dbReference type="EMBL" id="GAA0351167.1"/>
    </source>
</evidence>
<protein>
    <submittedName>
        <fullName evidence="2">Uncharacterized protein</fullName>
    </submittedName>
</protein>